<evidence type="ECO:0000256" key="1">
    <source>
        <dbReference type="RuleBase" id="RU000461"/>
    </source>
</evidence>
<organism evidence="2 3">
    <name type="scientific">Rhododendron simsii</name>
    <name type="common">Sims's rhododendron</name>
    <dbReference type="NCBI Taxonomy" id="118357"/>
    <lineage>
        <taxon>Eukaryota</taxon>
        <taxon>Viridiplantae</taxon>
        <taxon>Streptophyta</taxon>
        <taxon>Embryophyta</taxon>
        <taxon>Tracheophyta</taxon>
        <taxon>Spermatophyta</taxon>
        <taxon>Magnoliopsida</taxon>
        <taxon>eudicotyledons</taxon>
        <taxon>Gunneridae</taxon>
        <taxon>Pentapetalae</taxon>
        <taxon>asterids</taxon>
        <taxon>Ericales</taxon>
        <taxon>Ericaceae</taxon>
        <taxon>Ericoideae</taxon>
        <taxon>Rhodoreae</taxon>
        <taxon>Rhododendron</taxon>
    </lineage>
</organism>
<sequence>MSRPEAQLMGYSRIAVLIPSSFSKSSSFRRHVFSHFILLCKEASRKSSLPKPSDIQRSIDCQQDIAQPKKVTTTCVTLYLPFGGGPRKCVGDMFASFEIIVAVAMLVRRFNFEVALGAPRVQMTTGATIHTTEGLNMRVTRRIKPPIIPELEMPVLNGNSGGLSVVEPELAQRGNPK</sequence>
<dbReference type="InterPro" id="IPR036396">
    <property type="entry name" value="Cyt_P450_sf"/>
</dbReference>
<accession>A0A834FV36</accession>
<reference evidence="2" key="1">
    <citation type="submission" date="2019-11" db="EMBL/GenBank/DDBJ databases">
        <authorList>
            <person name="Liu Y."/>
            <person name="Hou J."/>
            <person name="Li T.-Q."/>
            <person name="Guan C.-H."/>
            <person name="Wu X."/>
            <person name="Wu H.-Z."/>
            <person name="Ling F."/>
            <person name="Zhang R."/>
            <person name="Shi X.-G."/>
            <person name="Ren J.-P."/>
            <person name="Chen E.-F."/>
            <person name="Sun J.-M."/>
        </authorList>
    </citation>
    <scope>NUCLEOTIDE SEQUENCE</scope>
    <source>
        <strain evidence="2">Adult_tree_wgs_1</strain>
        <tissue evidence="2">Leaves</tissue>
    </source>
</reference>
<gene>
    <name evidence="2" type="ORF">RHSIM_RhsimUnG0090400</name>
</gene>
<protein>
    <recommendedName>
        <fullName evidence="4">Cytochrome P450</fullName>
    </recommendedName>
</protein>
<dbReference type="Proteomes" id="UP000626092">
    <property type="component" value="Unassembled WGS sequence"/>
</dbReference>
<dbReference type="InterPro" id="IPR017972">
    <property type="entry name" value="Cyt_P450_CS"/>
</dbReference>
<dbReference type="PROSITE" id="PS00086">
    <property type="entry name" value="CYTOCHROME_P450"/>
    <property type="match status" value="1"/>
</dbReference>
<dbReference type="GO" id="GO:0016705">
    <property type="term" value="F:oxidoreductase activity, acting on paired donors, with incorporation or reduction of molecular oxygen"/>
    <property type="evidence" value="ECO:0007669"/>
    <property type="project" value="InterPro"/>
</dbReference>
<evidence type="ECO:0000313" key="3">
    <source>
        <dbReference type="Proteomes" id="UP000626092"/>
    </source>
</evidence>
<comment type="similarity">
    <text evidence="1">Belongs to the cytochrome P450 family.</text>
</comment>
<proteinExistence type="inferred from homology"/>
<dbReference type="GO" id="GO:0005506">
    <property type="term" value="F:iron ion binding"/>
    <property type="evidence" value="ECO:0007669"/>
    <property type="project" value="InterPro"/>
</dbReference>
<keyword evidence="3" id="KW-1185">Reference proteome</keyword>
<evidence type="ECO:0008006" key="4">
    <source>
        <dbReference type="Google" id="ProtNLM"/>
    </source>
</evidence>
<dbReference type="GO" id="GO:0020037">
    <property type="term" value="F:heme binding"/>
    <property type="evidence" value="ECO:0007669"/>
    <property type="project" value="InterPro"/>
</dbReference>
<dbReference type="OrthoDB" id="2789670at2759"/>
<keyword evidence="1" id="KW-0503">Monooxygenase</keyword>
<dbReference type="Pfam" id="PF00067">
    <property type="entry name" value="p450"/>
    <property type="match status" value="1"/>
</dbReference>
<dbReference type="Gene3D" id="1.10.630.10">
    <property type="entry name" value="Cytochrome P450"/>
    <property type="match status" value="1"/>
</dbReference>
<comment type="caution">
    <text evidence="2">The sequence shown here is derived from an EMBL/GenBank/DDBJ whole genome shotgun (WGS) entry which is preliminary data.</text>
</comment>
<dbReference type="GO" id="GO:0004497">
    <property type="term" value="F:monooxygenase activity"/>
    <property type="evidence" value="ECO:0007669"/>
    <property type="project" value="UniProtKB-KW"/>
</dbReference>
<keyword evidence="1" id="KW-0408">Iron</keyword>
<dbReference type="SUPFAM" id="SSF48264">
    <property type="entry name" value="Cytochrome P450"/>
    <property type="match status" value="1"/>
</dbReference>
<dbReference type="InterPro" id="IPR001128">
    <property type="entry name" value="Cyt_P450"/>
</dbReference>
<keyword evidence="1" id="KW-0560">Oxidoreductase</keyword>
<name>A0A834FV36_RHOSS</name>
<evidence type="ECO:0000313" key="2">
    <source>
        <dbReference type="EMBL" id="KAF7114294.1"/>
    </source>
</evidence>
<dbReference type="AlphaFoldDB" id="A0A834FV36"/>
<keyword evidence="1" id="KW-0349">Heme</keyword>
<keyword evidence="1" id="KW-0479">Metal-binding</keyword>
<dbReference type="EMBL" id="WJXA01000224">
    <property type="protein sequence ID" value="KAF7114294.1"/>
    <property type="molecule type" value="Genomic_DNA"/>
</dbReference>